<feature type="non-terminal residue" evidence="2">
    <location>
        <position position="1"/>
    </location>
</feature>
<comment type="caution">
    <text evidence="2">The sequence shown here is derived from an EMBL/GenBank/DDBJ whole genome shotgun (WGS) entry which is preliminary data.</text>
</comment>
<dbReference type="Gene3D" id="3.10.10.10">
    <property type="entry name" value="HIV Type 1 Reverse Transcriptase, subunit A, domain 1"/>
    <property type="match status" value="1"/>
</dbReference>
<evidence type="ECO:0000259" key="1">
    <source>
        <dbReference type="Pfam" id="PF00078"/>
    </source>
</evidence>
<proteinExistence type="predicted"/>
<dbReference type="AlphaFoldDB" id="A0A371EHW0"/>
<dbReference type="CDD" id="cd00303">
    <property type="entry name" value="retropepsin_like"/>
    <property type="match status" value="1"/>
</dbReference>
<keyword evidence="3" id="KW-1185">Reference proteome</keyword>
<evidence type="ECO:0000313" key="3">
    <source>
        <dbReference type="Proteomes" id="UP000257109"/>
    </source>
</evidence>
<gene>
    <name evidence="2" type="ORF">CR513_55696</name>
</gene>
<dbReference type="PANTHER" id="PTHR24559">
    <property type="entry name" value="TRANSPOSON TY3-I GAG-POL POLYPROTEIN"/>
    <property type="match status" value="1"/>
</dbReference>
<dbReference type="CDD" id="cd01647">
    <property type="entry name" value="RT_LTR"/>
    <property type="match status" value="1"/>
</dbReference>
<evidence type="ECO:0000313" key="2">
    <source>
        <dbReference type="EMBL" id="RDX65635.1"/>
    </source>
</evidence>
<protein>
    <recommendedName>
        <fullName evidence="1">Reverse transcriptase domain-containing protein</fullName>
    </recommendedName>
</protein>
<dbReference type="InterPro" id="IPR053134">
    <property type="entry name" value="RNA-dir_DNA_polymerase"/>
</dbReference>
<dbReference type="Gene3D" id="3.30.70.270">
    <property type="match status" value="1"/>
</dbReference>
<name>A0A371EHW0_MUCPR</name>
<dbReference type="OrthoDB" id="1420897at2759"/>
<organism evidence="2 3">
    <name type="scientific">Mucuna pruriens</name>
    <name type="common">Velvet bean</name>
    <name type="synonym">Dolichos pruriens</name>
    <dbReference type="NCBI Taxonomy" id="157652"/>
    <lineage>
        <taxon>Eukaryota</taxon>
        <taxon>Viridiplantae</taxon>
        <taxon>Streptophyta</taxon>
        <taxon>Embryophyta</taxon>
        <taxon>Tracheophyta</taxon>
        <taxon>Spermatophyta</taxon>
        <taxon>Magnoliopsida</taxon>
        <taxon>eudicotyledons</taxon>
        <taxon>Gunneridae</taxon>
        <taxon>Pentapetalae</taxon>
        <taxon>rosids</taxon>
        <taxon>fabids</taxon>
        <taxon>Fabales</taxon>
        <taxon>Fabaceae</taxon>
        <taxon>Papilionoideae</taxon>
        <taxon>50 kb inversion clade</taxon>
        <taxon>NPAAA clade</taxon>
        <taxon>indigoferoid/millettioid clade</taxon>
        <taxon>Phaseoleae</taxon>
        <taxon>Mucuna</taxon>
    </lineage>
</organism>
<dbReference type="InterPro" id="IPR043128">
    <property type="entry name" value="Rev_trsase/Diguanyl_cyclase"/>
</dbReference>
<dbReference type="Pfam" id="PF00078">
    <property type="entry name" value="RVT_1"/>
    <property type="match status" value="1"/>
</dbReference>
<dbReference type="InterPro" id="IPR021109">
    <property type="entry name" value="Peptidase_aspartic_dom_sf"/>
</dbReference>
<reference evidence="2" key="1">
    <citation type="submission" date="2018-05" db="EMBL/GenBank/DDBJ databases">
        <title>Draft genome of Mucuna pruriens seed.</title>
        <authorList>
            <person name="Nnadi N.E."/>
            <person name="Vos R."/>
            <person name="Hasami M.H."/>
            <person name="Devisetty U.K."/>
            <person name="Aguiy J.C."/>
        </authorList>
    </citation>
    <scope>NUCLEOTIDE SEQUENCE [LARGE SCALE GENOMIC DNA]</scope>
    <source>
        <strain evidence="2">JCA_2017</strain>
    </source>
</reference>
<dbReference type="InterPro" id="IPR043502">
    <property type="entry name" value="DNA/RNA_pol_sf"/>
</dbReference>
<dbReference type="Gene3D" id="2.40.70.10">
    <property type="entry name" value="Acid Proteases"/>
    <property type="match status" value="1"/>
</dbReference>
<dbReference type="InterPro" id="IPR000477">
    <property type="entry name" value="RT_dom"/>
</dbReference>
<sequence>MLAVRMKASATPPPVITFSERDMRVLIDQGSSTNILYWLTYRRLGLPPTNLEVCSGTLYRFIDEQVMIKGVVELETTFGECSHACSIPVLYTVVDVEASYNIIIGRPALNKLRAVVSTLHLCMKYSVGQEANHRVARWCYEDSLQIGSQPVRAKEPAINILDLDLDPRCEPKCERPLPTEDLKEIKIKIGPSPTHKTRIGIAIAKEEESRLVSFLWMNRDVFAWAPVDMPGIDLEFMCHCLSVLPTSRSIAQRRIKLGEEKRKAAWEETCKLLAAWFIREIQYPTWLANVVMVKKANDKWHMCTDYIDLNKACPKDPYPLPNINWLVDRASGFALLCFMDAYSGYNQIRLHPCDEAKTAFITDSETFCYKVMPFGLKIAGAMY</sequence>
<dbReference type="EMBL" id="QJKJ01013799">
    <property type="protein sequence ID" value="RDX65635.1"/>
    <property type="molecule type" value="Genomic_DNA"/>
</dbReference>
<dbReference type="PANTHER" id="PTHR24559:SF430">
    <property type="entry name" value="RNA-DIRECTED DNA POLYMERASE"/>
    <property type="match status" value="1"/>
</dbReference>
<accession>A0A371EHW0</accession>
<dbReference type="SUPFAM" id="SSF56672">
    <property type="entry name" value="DNA/RNA polymerases"/>
    <property type="match status" value="1"/>
</dbReference>
<dbReference type="Proteomes" id="UP000257109">
    <property type="component" value="Unassembled WGS sequence"/>
</dbReference>
<feature type="domain" description="Reverse transcriptase" evidence="1">
    <location>
        <begin position="293"/>
        <end position="383"/>
    </location>
</feature>